<dbReference type="InterPro" id="IPR007405">
    <property type="entry name" value="Phage_KVP40_Orf299"/>
</dbReference>
<dbReference type="RefSeq" id="WP_204466590.1">
    <property type="nucleotide sequence ID" value="NZ_JAFBCV010000007.1"/>
</dbReference>
<dbReference type="PANTHER" id="PTHR39961">
    <property type="entry name" value="HYPOTHETICAL CYTOSOLIC PROTEIN"/>
    <property type="match status" value="1"/>
</dbReference>
<evidence type="ECO:0000313" key="1">
    <source>
        <dbReference type="EMBL" id="MBM7839319.1"/>
    </source>
</evidence>
<dbReference type="PANTHER" id="PTHR39961:SF1">
    <property type="entry name" value="DUF458 DOMAIN-CONTAINING PROTEIN"/>
    <property type="match status" value="1"/>
</dbReference>
<organism evidence="1 2">
    <name type="scientific">Shouchella xiaoxiensis</name>
    <dbReference type="NCBI Taxonomy" id="766895"/>
    <lineage>
        <taxon>Bacteria</taxon>
        <taxon>Bacillati</taxon>
        <taxon>Bacillota</taxon>
        <taxon>Bacilli</taxon>
        <taxon>Bacillales</taxon>
        <taxon>Bacillaceae</taxon>
        <taxon>Shouchella</taxon>
    </lineage>
</organism>
<evidence type="ECO:0000313" key="2">
    <source>
        <dbReference type="Proteomes" id="UP001179280"/>
    </source>
</evidence>
<name>A0ABS2SY08_9BACI</name>
<dbReference type="Pfam" id="PF04308">
    <property type="entry name" value="RNaseH_like"/>
    <property type="match status" value="1"/>
</dbReference>
<sequence length="172" mass="19885">MQEAIYTSIHGKWNSFQSMFTQLEAYIAEEPMCRYRISIGTDSQVHAQTTRFVTGIVVQRIHLGTWACLTKRIVAEKMLNLYERLSYETALTEQVLILFTQARKEQLLNLINSQLGEEALLFEAHLDLGSQLENRSYVYADEMIKRVERFGFVGKLKPDSFVASSYANRFTK</sequence>
<dbReference type="EMBL" id="JAFBCV010000007">
    <property type="protein sequence ID" value="MBM7839319.1"/>
    <property type="molecule type" value="Genomic_DNA"/>
</dbReference>
<accession>A0ABS2SY08</accession>
<keyword evidence="2" id="KW-1185">Reference proteome</keyword>
<reference evidence="1" key="1">
    <citation type="submission" date="2021-01" db="EMBL/GenBank/DDBJ databases">
        <title>Genomic Encyclopedia of Type Strains, Phase IV (KMG-IV): sequencing the most valuable type-strain genomes for metagenomic binning, comparative biology and taxonomic classification.</title>
        <authorList>
            <person name="Goeker M."/>
        </authorList>
    </citation>
    <scope>NUCLEOTIDE SEQUENCE</scope>
    <source>
        <strain evidence="1">DSM 21943</strain>
    </source>
</reference>
<protein>
    <submittedName>
        <fullName evidence="1">RNase H-related nuclease YkuK (DUF458 family)</fullName>
    </submittedName>
</protein>
<comment type="caution">
    <text evidence="1">The sequence shown here is derived from an EMBL/GenBank/DDBJ whole genome shotgun (WGS) entry which is preliminary data.</text>
</comment>
<gene>
    <name evidence="1" type="ORF">JOC54_002590</name>
</gene>
<dbReference type="Proteomes" id="UP001179280">
    <property type="component" value="Unassembled WGS sequence"/>
</dbReference>
<proteinExistence type="predicted"/>